<evidence type="ECO:0000313" key="3">
    <source>
        <dbReference type="EMBL" id="QFY43697.1"/>
    </source>
</evidence>
<dbReference type="Gene3D" id="3.40.50.720">
    <property type="entry name" value="NAD(P)-binding Rossmann-like Domain"/>
    <property type="match status" value="1"/>
</dbReference>
<dbReference type="EMBL" id="CP044205">
    <property type="protein sequence ID" value="QFY43697.1"/>
    <property type="molecule type" value="Genomic_DNA"/>
</dbReference>
<dbReference type="SUPFAM" id="SSF51735">
    <property type="entry name" value="NAD(P)-binding Rossmann-fold domains"/>
    <property type="match status" value="1"/>
</dbReference>
<dbReference type="PANTHER" id="PTHR42901:SF1">
    <property type="entry name" value="ALCOHOL DEHYDROGENASE"/>
    <property type="match status" value="1"/>
</dbReference>
<organism evidence="3 4">
    <name type="scientific">Candidatus Methylospira mobilis</name>
    <dbReference type="NCBI Taxonomy" id="1808979"/>
    <lineage>
        <taxon>Bacteria</taxon>
        <taxon>Pseudomonadati</taxon>
        <taxon>Pseudomonadota</taxon>
        <taxon>Gammaproteobacteria</taxon>
        <taxon>Methylococcales</taxon>
        <taxon>Methylococcaceae</taxon>
        <taxon>Candidatus Methylospira</taxon>
    </lineage>
</organism>
<dbReference type="Proteomes" id="UP000325755">
    <property type="component" value="Chromosome"/>
</dbReference>
<comment type="similarity">
    <text evidence="1">Belongs to the short-chain dehydrogenases/reductases (SDR) family.</text>
</comment>
<dbReference type="PRINTS" id="PR00081">
    <property type="entry name" value="GDHRDH"/>
</dbReference>
<dbReference type="InterPro" id="IPR036291">
    <property type="entry name" value="NAD(P)-bd_dom_sf"/>
</dbReference>
<keyword evidence="2" id="KW-0560">Oxidoreductase</keyword>
<evidence type="ECO:0000256" key="1">
    <source>
        <dbReference type="ARBA" id="ARBA00006484"/>
    </source>
</evidence>
<dbReference type="GO" id="GO:0016491">
    <property type="term" value="F:oxidoreductase activity"/>
    <property type="evidence" value="ECO:0007669"/>
    <property type="project" value="UniProtKB-KW"/>
</dbReference>
<dbReference type="PROSITE" id="PS00061">
    <property type="entry name" value="ADH_SHORT"/>
    <property type="match status" value="1"/>
</dbReference>
<dbReference type="RefSeq" id="WP_153249679.1">
    <property type="nucleotide sequence ID" value="NZ_CP044205.1"/>
</dbReference>
<dbReference type="InterPro" id="IPR020904">
    <property type="entry name" value="Sc_DH/Rdtase_CS"/>
</dbReference>
<dbReference type="AlphaFoldDB" id="A0A5Q0BNM3"/>
<proteinExistence type="inferred from homology"/>
<evidence type="ECO:0000313" key="4">
    <source>
        <dbReference type="Proteomes" id="UP000325755"/>
    </source>
</evidence>
<sequence length="241" mass="25553">METGNNLAERIILITGAAGSLGRVAAMACAHAGAQLILLDKEPRPLEQIYDAVVSANCLPPALYPLDLEQSGEQDYNALSDAIDKEFGKLHGLLHSAAELGTLSPLDQVDECDWNRLIAVNLTAAHLLTRSVLPLLALGSDARVVFTTDSSARHGNAYWGAYGVAKIALEGMAGILAREQESAGNVCVNIFAPGPVQSRMRRRSHPGEPVETLPSAASLARHYLFLLGPASRGVNGQLIKA</sequence>
<dbReference type="PANTHER" id="PTHR42901">
    <property type="entry name" value="ALCOHOL DEHYDROGENASE"/>
    <property type="match status" value="1"/>
</dbReference>
<accession>A0A5Q0BNM3</accession>
<dbReference type="FunCoup" id="A0A5Q0BNM3">
    <property type="interactions" value="83"/>
</dbReference>
<evidence type="ECO:0000256" key="2">
    <source>
        <dbReference type="ARBA" id="ARBA00023002"/>
    </source>
</evidence>
<dbReference type="InParanoid" id="A0A5Q0BNM3"/>
<dbReference type="InterPro" id="IPR002347">
    <property type="entry name" value="SDR_fam"/>
</dbReference>
<dbReference type="OrthoDB" id="9790785at2"/>
<keyword evidence="4" id="KW-1185">Reference proteome</keyword>
<protein>
    <submittedName>
        <fullName evidence="3">SDR family NAD(P)-dependent oxidoreductase</fullName>
    </submittedName>
</protein>
<name>A0A5Q0BNM3_9GAMM</name>
<dbReference type="KEGG" id="mmob:F6R98_14560"/>
<gene>
    <name evidence="3" type="ORF">F6R98_14560</name>
</gene>
<reference evidence="3 4" key="1">
    <citation type="submission" date="2019-09" db="EMBL/GenBank/DDBJ databases">
        <title>Ecophysiology of the spiral-shaped methanotroph Methylospira mobilis as revealed by the complete genome sequence.</title>
        <authorList>
            <person name="Oshkin I.Y."/>
            <person name="Dedysh S.N."/>
            <person name="Miroshnikov K."/>
            <person name="Danilova O.V."/>
            <person name="Hakobyan A."/>
            <person name="Liesack W."/>
        </authorList>
    </citation>
    <scope>NUCLEOTIDE SEQUENCE [LARGE SCALE GENOMIC DNA]</scope>
    <source>
        <strain evidence="3 4">Shm1</strain>
    </source>
</reference>
<dbReference type="Pfam" id="PF00106">
    <property type="entry name" value="adh_short"/>
    <property type="match status" value="1"/>
</dbReference>